<dbReference type="SMART" id="SM00490">
    <property type="entry name" value="HELICc"/>
    <property type="match status" value="1"/>
</dbReference>
<evidence type="ECO:0000313" key="6">
    <source>
        <dbReference type="EMBL" id="GIF91533.1"/>
    </source>
</evidence>
<feature type="domain" description="Helicase C-terminal" evidence="5">
    <location>
        <begin position="277"/>
        <end position="430"/>
    </location>
</feature>
<dbReference type="PANTHER" id="PTHR47962:SF5">
    <property type="entry name" value="ATP-DEPENDENT HELICASE LHR-RELATED"/>
    <property type="match status" value="1"/>
</dbReference>
<dbReference type="AlphaFoldDB" id="A0A8J3K7A3"/>
<comment type="caution">
    <text evidence="6">The sequence shown here is derived from an EMBL/GenBank/DDBJ whole genome shotgun (WGS) entry which is preliminary data.</text>
</comment>
<keyword evidence="6" id="KW-0347">Helicase</keyword>
<evidence type="ECO:0000256" key="1">
    <source>
        <dbReference type="ARBA" id="ARBA00022741"/>
    </source>
</evidence>
<dbReference type="PANTHER" id="PTHR47962">
    <property type="entry name" value="ATP-DEPENDENT HELICASE LHR-RELATED-RELATED"/>
    <property type="match status" value="1"/>
</dbReference>
<dbReference type="GO" id="GO:0016887">
    <property type="term" value="F:ATP hydrolysis activity"/>
    <property type="evidence" value="ECO:0007669"/>
    <property type="project" value="TreeGrafter"/>
</dbReference>
<dbReference type="GO" id="GO:0003677">
    <property type="term" value="F:DNA binding"/>
    <property type="evidence" value="ECO:0007669"/>
    <property type="project" value="TreeGrafter"/>
</dbReference>
<dbReference type="RefSeq" id="WP_191841851.1">
    <property type="nucleotide sequence ID" value="NZ_BAAALB010000016.1"/>
</dbReference>
<dbReference type="PROSITE" id="PS51192">
    <property type="entry name" value="HELICASE_ATP_BIND_1"/>
    <property type="match status" value="1"/>
</dbReference>
<sequence>MTSWPPSASDRATRAKPQPPSSGSGAYELLHPAIQQWIYRKGWRRLHQAQEHAVRPILAGNTDVIVAAATAGGKTEAAWLPICSALLTQAEPGPRRPAGIRALYIGPLKALINDQYERLGELCSDVDLPVHRWHGDVAASAKTQLRRTPDGIVLITPESIEALFVQHGPQIPTMFAGLRYIVIDELHSFLGTERGAQLQSLQHRIELALRRRVPRIGLSATLGDFSTAADFLRPGHGPQVEIIRAVDTGAQVSLQVRGYTYAAPTGHTAPTRADRPAIAEHLVRTLRGTNNLIFANTRQDVETYTELLNRICIDDGKPQEFLPHHGSLAKDLREHAEARLKDGTTPVTAVCTSTLEMGVDIGSVASVAQIGPPPSVAALRQRLGRSGRRDDTNAVLRVYISEPATTDATPPTERLRTDLFQTVAAIEMLLAGDYETPTTTDLHLSTLIQQILSLLAQHSGVNAQQLHNALCGHGPFRNVNPSVFADLLRTMGERDLLMQDDSGQLLPAATGEKLINHHAFAAAFHTPTEYTLIAGGNTIGTLRADPEIVPGYRLVFAGRRWQVQRVDDHARIIELIPTRGGNAPKFSSGRSEVTDEVRQTMHALYCSQVLPSYLDDAARALFLDGRHAFHQQGHTTTRIIRWGTDTLLFPWRGDRIMNTIGAALSIRGLETTADGHALVVLATTPTQLYDALRDLAATPPPDPVELARAMDRKHRDKYDHYLSNDLLNRGYAASVMDVHRGWEALAEIAATPITR</sequence>
<dbReference type="InterPro" id="IPR011545">
    <property type="entry name" value="DEAD/DEAH_box_helicase_dom"/>
</dbReference>
<keyword evidence="1" id="KW-0547">Nucleotide-binding</keyword>
<accession>A0A8J3K7A3</accession>
<feature type="domain" description="Helicase ATP-binding" evidence="4">
    <location>
        <begin position="55"/>
        <end position="240"/>
    </location>
</feature>
<keyword evidence="7" id="KW-1185">Reference proteome</keyword>
<evidence type="ECO:0000259" key="5">
    <source>
        <dbReference type="PROSITE" id="PS51194"/>
    </source>
</evidence>
<evidence type="ECO:0000256" key="2">
    <source>
        <dbReference type="ARBA" id="ARBA00022840"/>
    </source>
</evidence>
<dbReference type="InterPro" id="IPR027417">
    <property type="entry name" value="P-loop_NTPase"/>
</dbReference>
<evidence type="ECO:0000313" key="7">
    <source>
        <dbReference type="Proteomes" id="UP000619293"/>
    </source>
</evidence>
<keyword evidence="2" id="KW-0067">ATP-binding</keyword>
<dbReference type="Pfam" id="PF00270">
    <property type="entry name" value="DEAD"/>
    <property type="match status" value="1"/>
</dbReference>
<dbReference type="Pfam" id="PF00271">
    <property type="entry name" value="Helicase_C"/>
    <property type="match status" value="1"/>
</dbReference>
<organism evidence="6 7">
    <name type="scientific">Catellatospora chokoriensis</name>
    <dbReference type="NCBI Taxonomy" id="310353"/>
    <lineage>
        <taxon>Bacteria</taxon>
        <taxon>Bacillati</taxon>
        <taxon>Actinomycetota</taxon>
        <taxon>Actinomycetes</taxon>
        <taxon>Micromonosporales</taxon>
        <taxon>Micromonosporaceae</taxon>
        <taxon>Catellatospora</taxon>
    </lineage>
</organism>
<evidence type="ECO:0000259" key="4">
    <source>
        <dbReference type="PROSITE" id="PS51192"/>
    </source>
</evidence>
<dbReference type="InterPro" id="IPR052511">
    <property type="entry name" value="ATP-dep_Helicase"/>
</dbReference>
<evidence type="ECO:0000256" key="3">
    <source>
        <dbReference type="SAM" id="MobiDB-lite"/>
    </source>
</evidence>
<reference evidence="6 7" key="1">
    <citation type="submission" date="2021-01" db="EMBL/GenBank/DDBJ databases">
        <title>Whole genome shotgun sequence of Catellatospora chokoriensis NBRC 107358.</title>
        <authorList>
            <person name="Komaki H."/>
            <person name="Tamura T."/>
        </authorList>
    </citation>
    <scope>NUCLEOTIDE SEQUENCE [LARGE SCALE GENOMIC DNA]</scope>
    <source>
        <strain evidence="6 7">NBRC 107358</strain>
    </source>
</reference>
<feature type="region of interest" description="Disordered" evidence="3">
    <location>
        <begin position="1"/>
        <end position="26"/>
    </location>
</feature>
<keyword evidence="6" id="KW-0378">Hydrolase</keyword>
<dbReference type="Proteomes" id="UP000619293">
    <property type="component" value="Unassembled WGS sequence"/>
</dbReference>
<dbReference type="GO" id="GO:0004386">
    <property type="term" value="F:helicase activity"/>
    <property type="evidence" value="ECO:0007669"/>
    <property type="project" value="UniProtKB-KW"/>
</dbReference>
<dbReference type="SUPFAM" id="SSF52540">
    <property type="entry name" value="P-loop containing nucleoside triphosphate hydrolases"/>
    <property type="match status" value="1"/>
</dbReference>
<proteinExistence type="predicted"/>
<dbReference type="EMBL" id="BONG01000033">
    <property type="protein sequence ID" value="GIF91533.1"/>
    <property type="molecule type" value="Genomic_DNA"/>
</dbReference>
<dbReference type="GO" id="GO:0005524">
    <property type="term" value="F:ATP binding"/>
    <property type="evidence" value="ECO:0007669"/>
    <property type="project" value="UniProtKB-KW"/>
</dbReference>
<dbReference type="InterPro" id="IPR001650">
    <property type="entry name" value="Helicase_C-like"/>
</dbReference>
<protein>
    <submittedName>
        <fullName evidence="6">ATP-dependent helicase</fullName>
    </submittedName>
</protein>
<gene>
    <name evidence="6" type="ORF">Cch02nite_49770</name>
</gene>
<dbReference type="Gene3D" id="3.40.50.300">
    <property type="entry name" value="P-loop containing nucleotide triphosphate hydrolases"/>
    <property type="match status" value="2"/>
</dbReference>
<dbReference type="SMART" id="SM00487">
    <property type="entry name" value="DEXDc"/>
    <property type="match status" value="1"/>
</dbReference>
<name>A0A8J3K7A3_9ACTN</name>
<dbReference type="InterPro" id="IPR014001">
    <property type="entry name" value="Helicase_ATP-bd"/>
</dbReference>
<dbReference type="PROSITE" id="PS51194">
    <property type="entry name" value="HELICASE_CTER"/>
    <property type="match status" value="1"/>
</dbReference>